<dbReference type="GO" id="GO:0034023">
    <property type="term" value="F:5-(carboxyamino)imidazole ribonucleotide mutase activity"/>
    <property type="evidence" value="ECO:0007669"/>
    <property type="project" value="UniProtKB-UniRule"/>
</dbReference>
<dbReference type="UniPathway" id="UPA00074">
    <property type="reaction ID" value="UER00943"/>
</dbReference>
<protein>
    <recommendedName>
        <fullName evidence="3 4">N5-carboxyaminoimidazole ribonucleotide mutase</fullName>
        <shortName evidence="3 4">N5-CAIR mutase</shortName>
        <ecNumber evidence="3 4">5.4.99.18</ecNumber>
    </recommendedName>
    <alternativeName>
        <fullName evidence="3">5-(carboxyamino)imidazole ribonucleotide mutase</fullName>
    </alternativeName>
</protein>
<evidence type="ECO:0000313" key="7">
    <source>
        <dbReference type="EMBL" id="QDL52889.1"/>
    </source>
</evidence>
<keyword evidence="7" id="KW-0456">Lyase</keyword>
<dbReference type="SMART" id="SM01001">
    <property type="entry name" value="AIRC"/>
    <property type="match status" value="1"/>
</dbReference>
<keyword evidence="2 3" id="KW-0413">Isomerase</keyword>
<reference evidence="8" key="2">
    <citation type="journal article" date="2020" name="Int. J. Syst. Evol. Microbiol.">
        <title>Genomic insights into a novel species Rhodoferax aquaticus sp. nov., isolated from freshwater.</title>
        <authorList>
            <person name="Li T."/>
            <person name="Zhuo Y."/>
            <person name="Jin C.Z."/>
            <person name="Wu X."/>
            <person name="Ko S.R."/>
            <person name="Jin F.J."/>
            <person name="Ahn C.Y."/>
            <person name="Oh H.M."/>
            <person name="Lee H.G."/>
            <person name="Jin L."/>
        </authorList>
    </citation>
    <scope>NUCLEOTIDE SEQUENCE [LARGE SCALE GENOMIC DNA]</scope>
    <source>
        <strain evidence="8">Gr-4</strain>
    </source>
</reference>
<name>A0A515EJW5_9BURK</name>
<dbReference type="GO" id="GO:0006189">
    <property type="term" value="P:'de novo' IMP biosynthetic process"/>
    <property type="evidence" value="ECO:0007669"/>
    <property type="project" value="UniProtKB-UniRule"/>
</dbReference>
<dbReference type="NCBIfam" id="TIGR01162">
    <property type="entry name" value="purE"/>
    <property type="match status" value="1"/>
</dbReference>
<dbReference type="Proteomes" id="UP000317365">
    <property type="component" value="Chromosome"/>
</dbReference>
<evidence type="ECO:0000256" key="2">
    <source>
        <dbReference type="ARBA" id="ARBA00023235"/>
    </source>
</evidence>
<dbReference type="PANTHER" id="PTHR23046:SF2">
    <property type="entry name" value="PHOSPHORIBOSYLAMINOIMIDAZOLE CARBOXYLASE"/>
    <property type="match status" value="1"/>
</dbReference>
<comment type="function">
    <text evidence="3 4">Catalyzes the conversion of N5-carboxyaminoimidazole ribonucleotide (N5-CAIR) to 4-carboxy-5-aminoimidazole ribonucleotide (CAIR).</text>
</comment>
<dbReference type="GO" id="GO:0016829">
    <property type="term" value="F:lyase activity"/>
    <property type="evidence" value="ECO:0007669"/>
    <property type="project" value="UniProtKB-KW"/>
</dbReference>
<feature type="binding site" evidence="3 5">
    <location>
        <position position="12"/>
    </location>
    <ligand>
        <name>substrate</name>
    </ligand>
</feature>
<dbReference type="InterPro" id="IPR033747">
    <property type="entry name" value="PurE_ClassI"/>
</dbReference>
<sequence>MPQIHIGVLMGSSSDWDTMHHAVQILQQFGIAFEAKVVSAHRMPDDMFAYAEQAADRGIRAIIAGAGGAAHLPGMLAAKTTVPVLGVPVASKHLSGVDSLHSIVQMPKGIPVATFAIGQAGAANAALFAVAMLANDNPALRAKLDAFRAEQTEAARAMALPITGAESV</sequence>
<keyword evidence="1 3" id="KW-0658">Purine biosynthesis</keyword>
<dbReference type="Pfam" id="PF00731">
    <property type="entry name" value="AIRC"/>
    <property type="match status" value="1"/>
</dbReference>
<keyword evidence="8" id="KW-1185">Reference proteome</keyword>
<dbReference type="Gene3D" id="3.40.50.1970">
    <property type="match status" value="1"/>
</dbReference>
<gene>
    <name evidence="3 7" type="primary">purE</name>
    <name evidence="7" type="ORF">EXZ61_01145</name>
</gene>
<feature type="binding site" evidence="3 5">
    <location>
        <position position="15"/>
    </location>
    <ligand>
        <name>substrate</name>
    </ligand>
</feature>
<evidence type="ECO:0000259" key="6">
    <source>
        <dbReference type="SMART" id="SM01001"/>
    </source>
</evidence>
<dbReference type="HAMAP" id="MF_01929">
    <property type="entry name" value="PurE_classI"/>
    <property type="match status" value="1"/>
</dbReference>
<evidence type="ECO:0000256" key="4">
    <source>
        <dbReference type="PIRNR" id="PIRNR001338"/>
    </source>
</evidence>
<dbReference type="InterPro" id="IPR000031">
    <property type="entry name" value="PurE_dom"/>
</dbReference>
<comment type="pathway">
    <text evidence="3 4">Purine metabolism; IMP biosynthesis via de novo pathway; 5-amino-1-(5-phospho-D-ribosyl)imidazole-4-carboxylate from 5-amino-1-(5-phospho-D-ribosyl)imidazole (N5-CAIR route): step 2/2.</text>
</comment>
<evidence type="ECO:0000256" key="1">
    <source>
        <dbReference type="ARBA" id="ARBA00022755"/>
    </source>
</evidence>
<dbReference type="InterPro" id="IPR024694">
    <property type="entry name" value="PurE_prokaryotes"/>
</dbReference>
<proteinExistence type="inferred from homology"/>
<reference evidence="8" key="1">
    <citation type="submission" date="2019-02" db="EMBL/GenBank/DDBJ databases">
        <title>Complete genome sequence of Rhodoferax sp. Gr-4.</title>
        <authorList>
            <person name="Jin L."/>
        </authorList>
    </citation>
    <scope>NUCLEOTIDE SEQUENCE [LARGE SCALE GENOMIC DNA]</scope>
    <source>
        <strain evidence="8">Gr-4</strain>
    </source>
</reference>
<dbReference type="KEGG" id="rhg:EXZ61_01145"/>
<accession>A0A515EJW5</accession>
<dbReference type="AlphaFoldDB" id="A0A515EJW5"/>
<feature type="domain" description="PurE" evidence="6">
    <location>
        <begin position="4"/>
        <end position="155"/>
    </location>
</feature>
<evidence type="ECO:0000256" key="3">
    <source>
        <dbReference type="HAMAP-Rule" id="MF_01929"/>
    </source>
</evidence>
<evidence type="ECO:0000313" key="8">
    <source>
        <dbReference type="Proteomes" id="UP000317365"/>
    </source>
</evidence>
<dbReference type="PANTHER" id="PTHR23046">
    <property type="entry name" value="PHOSPHORIBOSYLAMINOIMIDAZOLE CARBOXYLASE CATALYTIC SUBUNIT"/>
    <property type="match status" value="1"/>
</dbReference>
<comment type="similarity">
    <text evidence="3">Belongs to the AIR carboxylase family. Class I subfamily.</text>
</comment>
<feature type="binding site" evidence="3 5">
    <location>
        <position position="42"/>
    </location>
    <ligand>
        <name>substrate</name>
    </ligand>
</feature>
<organism evidence="7 8">
    <name type="scientific">Rhodoferax aquaticus</name>
    <dbReference type="NCBI Taxonomy" id="2527691"/>
    <lineage>
        <taxon>Bacteria</taxon>
        <taxon>Pseudomonadati</taxon>
        <taxon>Pseudomonadota</taxon>
        <taxon>Betaproteobacteria</taxon>
        <taxon>Burkholderiales</taxon>
        <taxon>Comamonadaceae</taxon>
        <taxon>Rhodoferax</taxon>
    </lineage>
</organism>
<comment type="catalytic activity">
    <reaction evidence="3 4">
        <text>5-carboxyamino-1-(5-phospho-D-ribosyl)imidazole + H(+) = 5-amino-1-(5-phospho-D-ribosyl)imidazole-4-carboxylate</text>
        <dbReference type="Rhea" id="RHEA:13193"/>
        <dbReference type="ChEBI" id="CHEBI:15378"/>
        <dbReference type="ChEBI" id="CHEBI:58730"/>
        <dbReference type="ChEBI" id="CHEBI:77657"/>
        <dbReference type="EC" id="5.4.99.18"/>
    </reaction>
</comment>
<dbReference type="SUPFAM" id="SSF52255">
    <property type="entry name" value="N5-CAIR mutase (phosphoribosylaminoimidazole carboxylase, PurE)"/>
    <property type="match status" value="1"/>
</dbReference>
<dbReference type="RefSeq" id="WP_142808341.1">
    <property type="nucleotide sequence ID" value="NZ_CP036282.1"/>
</dbReference>
<dbReference type="PIRSF" id="PIRSF001338">
    <property type="entry name" value="AIR_carboxylase"/>
    <property type="match status" value="1"/>
</dbReference>
<evidence type="ECO:0000256" key="5">
    <source>
        <dbReference type="PIRSR" id="PIRSR001338-1"/>
    </source>
</evidence>
<dbReference type="EC" id="5.4.99.18" evidence="3 4"/>
<dbReference type="EMBL" id="CP036282">
    <property type="protein sequence ID" value="QDL52889.1"/>
    <property type="molecule type" value="Genomic_DNA"/>
</dbReference>